<dbReference type="InterPro" id="IPR045670">
    <property type="entry name" value="DUF5916"/>
</dbReference>
<dbReference type="Proteomes" id="UP000441333">
    <property type="component" value="Unassembled WGS sequence"/>
</dbReference>
<comment type="caution">
    <text evidence="2">The sequence shown here is derived from an EMBL/GenBank/DDBJ whole genome shotgun (WGS) entry which is preliminary data.</text>
</comment>
<keyword evidence="3" id="KW-1185">Reference proteome</keyword>
<dbReference type="Pfam" id="PF19313">
    <property type="entry name" value="DUF5916"/>
    <property type="match status" value="1"/>
</dbReference>
<feature type="domain" description="DUF5916" evidence="1">
    <location>
        <begin position="254"/>
        <end position="657"/>
    </location>
</feature>
<dbReference type="SUPFAM" id="SSF49344">
    <property type="entry name" value="CBD9-like"/>
    <property type="match status" value="1"/>
</dbReference>
<evidence type="ECO:0000313" key="3">
    <source>
        <dbReference type="Proteomes" id="UP000441333"/>
    </source>
</evidence>
<evidence type="ECO:0000313" key="2">
    <source>
        <dbReference type="EMBL" id="KAB1069776.1"/>
    </source>
</evidence>
<dbReference type="EMBL" id="WAAT01000022">
    <property type="protein sequence ID" value="KAB1069776.1"/>
    <property type="molecule type" value="Genomic_DNA"/>
</dbReference>
<reference evidence="2 3" key="1">
    <citation type="submission" date="2019-09" db="EMBL/GenBank/DDBJ databases">
        <authorList>
            <person name="Cao W.R."/>
        </authorList>
    </citation>
    <scope>NUCLEOTIDE SEQUENCE [LARGE SCALE GENOMIC DNA]</scope>
    <source>
        <strain evidence="2 3">B1N29</strain>
    </source>
</reference>
<organism evidence="2 3">
    <name type="scientific">Pseudotamlana haliotis</name>
    <dbReference type="NCBI Taxonomy" id="2614804"/>
    <lineage>
        <taxon>Bacteria</taxon>
        <taxon>Pseudomonadati</taxon>
        <taxon>Bacteroidota</taxon>
        <taxon>Flavobacteriia</taxon>
        <taxon>Flavobacteriales</taxon>
        <taxon>Flavobacteriaceae</taxon>
        <taxon>Pseudotamlana</taxon>
    </lineage>
</organism>
<protein>
    <submittedName>
        <fullName evidence="2">Carbohydrate binding family 9 domain-containing protein</fullName>
    </submittedName>
</protein>
<gene>
    <name evidence="2" type="ORF">F6U93_02905</name>
</gene>
<sequence length="753" mass="85294">MFENIKKTTRLKIGLKPVFNLSLLLGLLVFSSSKTLYAQKRITVNYVVSDAFKIDGVLDEVMWQKAVPTSGFTEYFPTDSKQAEYQTEIMMLYNKGFLYIGVKGYAPGKDYRTPSYERDFSISGADIVNLMFDTYSDRANAFLFGINPFGVEREGVVYGGGVTGDLDLNWNTKWVGESQMYDGYFISELKIPMSAFKFKEGITSWKFSAMRSDTQSNTKSSWTRVPQNQNQLNLGYFGDLIFEKPLVKTRNPISVIPFVTPSYTNEHYKGEKSFNFKAGFDAKIPVKSSLMLDLTVLPDFSSDDVVSGQNNVTQFEIKQDETRLFFIDNGDLFNGFGESNALAFYSRRVGIGKDSLGEDKIVPITVGAKFTGKINNNLRIGVLDVQTEGDDEYSIAANNNLVVAAEQRVFKKSNIGAFFINRQATNYDESLTGTSYNRVIGSDFNFFSKDNSVDGKLFFHKSFTPDISSNAISAGNELNVEKRAYSLGLTTQYVDAGFQSDLGFTKRKDILRVNPSGAYNMYPKSEKINTIIVDASYNAYWRASGDMPLSEKYTALGAEINFTSGASIGLQGTNAYEYLYSSFDPLGDKGSGDPIPVGGYHMNYLDLDYNTDRRKAFWLEGTTRYGAFYTGNKFTTDVTLQYRYQPFFYVALQLQYDDIRLPEPYSSGQIWYLGPTINVTFSKTLFFNTDVQYSSQSNYFLLVSRLQWRYAPLSDIFLTYTDTDTTAPFELFERGIYLKITYWLDIKRKNKKK</sequence>
<evidence type="ECO:0000259" key="1">
    <source>
        <dbReference type="Pfam" id="PF19313"/>
    </source>
</evidence>
<accession>A0A6N6MFY1</accession>
<dbReference type="Gene3D" id="2.60.40.1190">
    <property type="match status" value="1"/>
</dbReference>
<dbReference type="AlphaFoldDB" id="A0A6N6MFY1"/>
<dbReference type="RefSeq" id="WP_150936643.1">
    <property type="nucleotide sequence ID" value="NZ_WAAT01000022.1"/>
</dbReference>
<name>A0A6N6MFY1_9FLAO</name>
<dbReference type="CDD" id="cd09618">
    <property type="entry name" value="CBM9_like_2"/>
    <property type="match status" value="1"/>
</dbReference>
<proteinExistence type="predicted"/>